<reference evidence="4" key="1">
    <citation type="submission" date="2025-08" db="UniProtKB">
        <authorList>
            <consortium name="RefSeq"/>
        </authorList>
    </citation>
    <scope>IDENTIFICATION</scope>
    <source>
        <tissue evidence="4">Gonads</tissue>
    </source>
</reference>
<protein>
    <submittedName>
        <fullName evidence="4">Uncharacterized protein LOC115876070</fullName>
    </submittedName>
</protein>
<dbReference type="RefSeq" id="XP_030747615.1">
    <property type="nucleotide sequence ID" value="XM_030891755.1"/>
</dbReference>
<proteinExistence type="predicted"/>
<gene>
    <name evidence="4" type="primary">LOC115876070</name>
</gene>
<keyword evidence="2" id="KW-0472">Membrane</keyword>
<dbReference type="KEGG" id="soy:115876070"/>
<dbReference type="Proteomes" id="UP000504635">
    <property type="component" value="Unplaced"/>
</dbReference>
<name>A0A6J2X9H5_SITOR</name>
<keyword evidence="2" id="KW-1133">Transmembrane helix</keyword>
<evidence type="ECO:0000313" key="3">
    <source>
        <dbReference type="Proteomes" id="UP000504635"/>
    </source>
</evidence>
<dbReference type="OrthoDB" id="6770401at2759"/>
<feature type="transmembrane region" description="Helical" evidence="2">
    <location>
        <begin position="178"/>
        <end position="198"/>
    </location>
</feature>
<dbReference type="AlphaFoldDB" id="A0A6J2X9H5"/>
<dbReference type="GeneID" id="115876070"/>
<feature type="compositionally biased region" description="Basic and acidic residues" evidence="1">
    <location>
        <begin position="77"/>
        <end position="86"/>
    </location>
</feature>
<feature type="compositionally biased region" description="Polar residues" evidence="1">
    <location>
        <begin position="48"/>
        <end position="69"/>
    </location>
</feature>
<evidence type="ECO:0000256" key="2">
    <source>
        <dbReference type="SAM" id="Phobius"/>
    </source>
</evidence>
<evidence type="ECO:0000313" key="4">
    <source>
        <dbReference type="RefSeq" id="XP_030747615.1"/>
    </source>
</evidence>
<feature type="region of interest" description="Disordered" evidence="1">
    <location>
        <begin position="1"/>
        <end position="93"/>
    </location>
</feature>
<dbReference type="InParanoid" id="A0A6J2X9H5"/>
<evidence type="ECO:0000256" key="1">
    <source>
        <dbReference type="SAM" id="MobiDB-lite"/>
    </source>
</evidence>
<feature type="compositionally biased region" description="Basic residues" evidence="1">
    <location>
        <begin position="1"/>
        <end position="11"/>
    </location>
</feature>
<keyword evidence="2" id="KW-0812">Transmembrane</keyword>
<keyword evidence="3" id="KW-1185">Reference proteome</keyword>
<accession>A0A6J2X9H5</accession>
<feature type="compositionally biased region" description="Polar residues" evidence="1">
    <location>
        <begin position="20"/>
        <end position="36"/>
    </location>
</feature>
<sequence>MERFIIRTKKTKGNDEVPDTNKSPQPSRSDLDISSFTRDRDLDPYENPQPSTSSSSCHDIRLISTSSLETAADESDEASRHEDEPQKKKRYNQKFNTNWQNQYNWIKEGNDGKPLCVACNIQIYCNKYNLKRHGASTSHQKNINKMKNTPKITQIISSEKHDRHNTLVKTAELSIPNAVRLGTYLFNIVVFLIIFKILV</sequence>
<organism evidence="3 4">
    <name type="scientific">Sitophilus oryzae</name>
    <name type="common">Rice weevil</name>
    <name type="synonym">Curculio oryzae</name>
    <dbReference type="NCBI Taxonomy" id="7048"/>
    <lineage>
        <taxon>Eukaryota</taxon>
        <taxon>Metazoa</taxon>
        <taxon>Ecdysozoa</taxon>
        <taxon>Arthropoda</taxon>
        <taxon>Hexapoda</taxon>
        <taxon>Insecta</taxon>
        <taxon>Pterygota</taxon>
        <taxon>Neoptera</taxon>
        <taxon>Endopterygota</taxon>
        <taxon>Coleoptera</taxon>
        <taxon>Polyphaga</taxon>
        <taxon>Cucujiformia</taxon>
        <taxon>Curculionidae</taxon>
        <taxon>Dryophthorinae</taxon>
        <taxon>Sitophilus</taxon>
    </lineage>
</organism>